<dbReference type="GO" id="GO:0004560">
    <property type="term" value="F:alpha-L-fucosidase activity"/>
    <property type="evidence" value="ECO:0007669"/>
    <property type="project" value="InterPro"/>
</dbReference>
<feature type="domain" description="Alpha fucosidase A-like C-terminal" evidence="2">
    <location>
        <begin position="707"/>
        <end position="771"/>
    </location>
</feature>
<name>A0A2U2PIZ1_9SPHI</name>
<dbReference type="RefSeq" id="WP_109415309.1">
    <property type="nucleotide sequence ID" value="NZ_QEAS01000005.1"/>
</dbReference>
<dbReference type="Pfam" id="PF22124">
    <property type="entry name" value="Glyco_hydro_95_cat"/>
    <property type="match status" value="1"/>
</dbReference>
<evidence type="ECO:0000313" key="5">
    <source>
        <dbReference type="Proteomes" id="UP000245647"/>
    </source>
</evidence>
<dbReference type="Gene3D" id="1.50.10.10">
    <property type="match status" value="1"/>
</dbReference>
<evidence type="ECO:0000259" key="1">
    <source>
        <dbReference type="Pfam" id="PF14498"/>
    </source>
</evidence>
<dbReference type="Pfam" id="PF14498">
    <property type="entry name" value="Glyco_hyd_65N_2"/>
    <property type="match status" value="1"/>
</dbReference>
<dbReference type="EMBL" id="QEAS01000005">
    <property type="protein sequence ID" value="PWG81368.1"/>
    <property type="molecule type" value="Genomic_DNA"/>
</dbReference>
<dbReference type="InterPro" id="IPR008928">
    <property type="entry name" value="6-hairpin_glycosidase_sf"/>
</dbReference>
<protein>
    <submittedName>
        <fullName evidence="4">Uncharacterized protein</fullName>
    </submittedName>
</protein>
<dbReference type="Proteomes" id="UP000245647">
    <property type="component" value="Unassembled WGS sequence"/>
</dbReference>
<evidence type="ECO:0000313" key="4">
    <source>
        <dbReference type="EMBL" id="PWG81368.1"/>
    </source>
</evidence>
<dbReference type="InterPro" id="IPR049053">
    <property type="entry name" value="AFCA-like_C"/>
</dbReference>
<dbReference type="AlphaFoldDB" id="A0A2U2PIZ1"/>
<feature type="domain" description="Glycosyl hydrolase family 95 N-terminal" evidence="1">
    <location>
        <begin position="37"/>
        <end position="274"/>
    </location>
</feature>
<organism evidence="4 5">
    <name type="scientific">Pararcticibacter amylolyticus</name>
    <dbReference type="NCBI Taxonomy" id="2173175"/>
    <lineage>
        <taxon>Bacteria</taxon>
        <taxon>Pseudomonadati</taxon>
        <taxon>Bacteroidota</taxon>
        <taxon>Sphingobacteriia</taxon>
        <taxon>Sphingobacteriales</taxon>
        <taxon>Sphingobacteriaceae</taxon>
        <taxon>Pararcticibacter</taxon>
    </lineage>
</organism>
<dbReference type="FunFam" id="1.50.10.10:FF:000028">
    <property type="entry name" value="Alpha-L-fucosidase 2"/>
    <property type="match status" value="1"/>
</dbReference>
<feature type="domain" description="Glycosyl hydrolase family 95 catalytic" evidence="3">
    <location>
        <begin position="298"/>
        <end position="705"/>
    </location>
</feature>
<dbReference type="Gene3D" id="2.70.98.50">
    <property type="entry name" value="putative glycoside hydrolase family protein from bacillus halodurans"/>
    <property type="match status" value="1"/>
</dbReference>
<dbReference type="SUPFAM" id="SSF48208">
    <property type="entry name" value="Six-hairpin glycosidases"/>
    <property type="match status" value="1"/>
</dbReference>
<evidence type="ECO:0000259" key="3">
    <source>
        <dbReference type="Pfam" id="PF22124"/>
    </source>
</evidence>
<dbReference type="GO" id="GO:0005975">
    <property type="term" value="P:carbohydrate metabolic process"/>
    <property type="evidence" value="ECO:0007669"/>
    <property type="project" value="InterPro"/>
</dbReference>
<dbReference type="InterPro" id="IPR027414">
    <property type="entry name" value="GH95_N_dom"/>
</dbReference>
<dbReference type="PANTHER" id="PTHR31084:SF0">
    <property type="entry name" value="ALPHA-L-FUCOSIDASE 2"/>
    <property type="match status" value="1"/>
</dbReference>
<dbReference type="InterPro" id="IPR054363">
    <property type="entry name" value="GH95_cat"/>
</dbReference>
<gene>
    <name evidence="4" type="ORF">DDR33_08120</name>
</gene>
<accession>A0A2U2PIZ1</accession>
<dbReference type="PIRSF" id="PIRSF007663">
    <property type="entry name" value="UCP007663"/>
    <property type="match status" value="1"/>
</dbReference>
<dbReference type="InterPro" id="IPR012341">
    <property type="entry name" value="6hp_glycosidase-like_sf"/>
</dbReference>
<dbReference type="PANTHER" id="PTHR31084">
    <property type="entry name" value="ALPHA-L-FUCOSIDASE 2"/>
    <property type="match status" value="1"/>
</dbReference>
<proteinExistence type="predicted"/>
<dbReference type="InterPro" id="IPR016518">
    <property type="entry name" value="Alpha-L-fucosidase"/>
</dbReference>
<reference evidence="4 5" key="1">
    <citation type="submission" date="2018-04" db="EMBL/GenBank/DDBJ databases">
        <title>Pedobacter chongqingensis sp. nov., isolated from a rottenly hemp rope.</title>
        <authorList>
            <person name="Cai Y."/>
        </authorList>
    </citation>
    <scope>NUCLEOTIDE SEQUENCE [LARGE SCALE GENOMIC DNA]</scope>
    <source>
        <strain evidence="4 5">FJ4-8</strain>
    </source>
</reference>
<comment type="caution">
    <text evidence="4">The sequence shown here is derived from an EMBL/GenBank/DDBJ whole genome shotgun (WGS) entry which is preliminary data.</text>
</comment>
<sequence length="831" mass="92474">MKNRYNAIIFKIGILILPVLFFPETEAWSQSNTNLKLWYNKPAGSTWTDALPLGNGFLGAMVYGNPDKEIIPINEGTVWSGSPNRNDNPDALKALPEIRKLLFEGKYAEAQKLAGNTMISKTSHGMKFQPVGNLNLDFKQQGHPNQYYRELNMEDAVARVIYEADGVRFAREIFTSFTDKAVVIRLTADKPGRLSFSASFSSLHKSVRKIDPQGRIVLSGTTSDHEGVKGKVNFSALVKVFTEGGSKSVNDSSINVNAANSATIYVSVGTNFNSYKNLEGNAAARAEDMLRSASSKPYQQLLKQHIEHYQKYFKRVSLDLGTSPSASEATDVRLRGFAARNDPQLVSLYFQFGRYLLISSSAPGGQAANLQGIWNGSMNPPWDSKYTININTEMNYWPAENTNLSEMHEPLVSLIRDLSETGKETARVMYGAGGWVAHHNTDIWRITGPVDGVYWGMWPMGGAWLSDHLWEKYLYTGDSKFLLTAFPVMRGAAEFFLDHLVAEPKHGWLVVAPGISPENEPKRPGFNGISLTYGATMDNQIVFGLFSDVLRAAEVLKVKDPAFIKRVRDARGKLPPMQIGKYSQLQEWLEDWDDPNDKHRHISHLYGLFPGKQIISGRSPQLFEAARNSLVYRGDVSTGWSMGWKVNMWARFLDGDRAYQLIKSQLTPLGVNKDGGGTYNNLFDAHPPFQIDGNFGCTAGIAEMLMQSHTGSLHLLPALPGDWKNGNVKGLKARGGFEIVEMVWQLSRIRKLVIKSNLGGNLRLKVPNSLKGAPGTILKNAAGNNDNPFYYIDEIEKPLVSPEAKFRGLAQTEYTVYDVPTIKGRVYSFTN</sequence>
<dbReference type="Pfam" id="PF21307">
    <property type="entry name" value="Glyco_hydro_95_C"/>
    <property type="match status" value="1"/>
</dbReference>
<keyword evidence="5" id="KW-1185">Reference proteome</keyword>
<evidence type="ECO:0000259" key="2">
    <source>
        <dbReference type="Pfam" id="PF21307"/>
    </source>
</evidence>
<dbReference type="OrthoDB" id="9802600at2"/>